<dbReference type="InterPro" id="IPR014001">
    <property type="entry name" value="Helicase_ATP-bd"/>
</dbReference>
<dbReference type="PROSITE" id="PS51192">
    <property type="entry name" value="HELICASE_ATP_BIND_1"/>
    <property type="match status" value="1"/>
</dbReference>
<dbReference type="InterPro" id="IPR055180">
    <property type="entry name" value="HsdR_RecA-like_helicase_dom_2"/>
</dbReference>
<dbReference type="PANTHER" id="PTHR42927:SF1">
    <property type="entry name" value="HELICASE SUPERFAMILY 1 AND 2 DOMAIN-CONTAINING PROTEIN"/>
    <property type="match status" value="1"/>
</dbReference>
<dbReference type="GO" id="GO:0009035">
    <property type="term" value="F:type I site-specific deoxyribonuclease activity"/>
    <property type="evidence" value="ECO:0007669"/>
    <property type="project" value="UniProtKB-EC"/>
</dbReference>
<evidence type="ECO:0000313" key="3">
    <source>
        <dbReference type="Proteomes" id="UP000310532"/>
    </source>
</evidence>
<dbReference type="GO" id="GO:0009307">
    <property type="term" value="P:DNA restriction-modification system"/>
    <property type="evidence" value="ECO:0007669"/>
    <property type="project" value="UniProtKB-KW"/>
</dbReference>
<gene>
    <name evidence="2" type="ORF">E5355_17515</name>
</gene>
<organism evidence="2 3">
    <name type="scientific">Bacteroides muris</name>
    <name type="common">ex Afrizal et al. 2022</name>
    <dbReference type="NCBI Taxonomy" id="2516960"/>
    <lineage>
        <taxon>Bacteria</taxon>
        <taxon>Pseudomonadati</taxon>
        <taxon>Bacteroidota</taxon>
        <taxon>Bacteroidia</taxon>
        <taxon>Bacteroidales</taxon>
        <taxon>Bacteroidaceae</taxon>
        <taxon>Bacteroides</taxon>
    </lineage>
</organism>
<feature type="domain" description="Helicase ATP-binding" evidence="1">
    <location>
        <begin position="307"/>
        <end position="518"/>
    </location>
</feature>
<dbReference type="Pfam" id="PF22679">
    <property type="entry name" value="T1R_D3-like"/>
    <property type="match status" value="1"/>
</dbReference>
<dbReference type="AlphaFoldDB" id="A0A4S2AF29"/>
<dbReference type="PANTHER" id="PTHR42927">
    <property type="entry name" value="HELICASE SUPERFAMILY 1 AND 2 DOMAIN-CONTAINING PROTEIN"/>
    <property type="match status" value="1"/>
</dbReference>
<dbReference type="Proteomes" id="UP000310532">
    <property type="component" value="Unassembled WGS sequence"/>
</dbReference>
<dbReference type="EMBL" id="SRYZ01000066">
    <property type="protein sequence ID" value="TGX99427.1"/>
    <property type="molecule type" value="Genomic_DNA"/>
</dbReference>
<comment type="caution">
    <text evidence="2">The sequence shown here is derived from an EMBL/GenBank/DDBJ whole genome shotgun (WGS) entry which is preliminary data.</text>
</comment>
<evidence type="ECO:0000313" key="2">
    <source>
        <dbReference type="EMBL" id="TGX99427.1"/>
    </source>
</evidence>
<dbReference type="SUPFAM" id="SSF52540">
    <property type="entry name" value="P-loop containing nucleoside triphosphate hydrolases"/>
    <property type="match status" value="1"/>
</dbReference>
<dbReference type="GO" id="GO:0005524">
    <property type="term" value="F:ATP binding"/>
    <property type="evidence" value="ECO:0007669"/>
    <property type="project" value="UniProtKB-KW"/>
</dbReference>
<dbReference type="Pfam" id="PF18766">
    <property type="entry name" value="SWI2_SNF2"/>
    <property type="match status" value="1"/>
</dbReference>
<dbReference type="InterPro" id="IPR027417">
    <property type="entry name" value="P-loop_NTPase"/>
</dbReference>
<sequence length="1259" mass="145035">MTHTGLYEKNFEADIEQYLLTEGGYTKGTQETYDKEKAIDLDTLIRFIKNSQPKEWEKFERKYGNGAKAQLYKTIQGRILKYGLIHTLRNGINDFGIPLKLCFFAPTSMLNPELVEKYNKNILECTRQFIYSKDLKNSIDMVLSLNGIPIVAIELKNQFTNQDLSDSIEQWKTNRNPKEPLFHFDNRILAYFGCDLYEAAMATELKGEKTFFMPFNQGSNGAGEVGGAGNPPQEGDDYVTSYLWKDVLRRDMLLAILQRYIMRQEEEKISIIKDKHGKEKEVSDKSVKIIFPRYHQLDVVEKLIHDTENKGSGNNYLIQHSAGSSKSNSIAWLTYRLSSLHDKDNRHIFKGVFVVTDRRALNRQLQDTILGFEHVNGTVTTITEKDANASEKLRDAINAEQTGIVITTLQRFPQIYEQITSHSGKRYAVVVDEAHSSQSGKSAEKLKAALADTDEALKELAEWEDKSVEELEKEQDRLMLDLLSQGQHNNLSFYAFTATPKPKTLQTFGVLAEKGETPDKDKYKAYHNYSMLQAIEEGFIKDVLKNYTTYQISYEIARKSEDNPDYEETPATIALKAFHDNHKDTINKKTAIIVEKFREVTLQSMAGKAKAMVVTSSRAHAVRYFFAVKEYCKQHKITDIHPMVAFSGKVEYNGVEYTEPKLNTRDEKTISEDKLPLYFASDFYNMLIVADKYQTGFDEPMLHTMFVDKKLKNVKAVQTLSRLNRSHPLKEDTYVFDFANTSEEIQTAFEPFYKGTELINPADVNYVYQFHTDIELYHLWTTEDEEKFYDLFTVAQGQKDKGKSKLGALSNVLKPVVARIEELDEDTRFAVRGKIKNFIRFYAYMAQIARTFDRSLMKSYIFADYLYRVLPKNPRERVDLEKKVRLVNNTIKANDSTHIILGGDKPEIKGENPGAARKPEYTRDLLDNIIVKVNLMFRGEFSEADRVMVEGIFDHIQKSATKKMQKQAVGNDENQFVESIFPDIFGKAAQQCYTTQTDAYRKLFENQEFYQTLMQQMGHAIYERYREQEEKAYTIENLQNKMIPTIREEFIGIAGIGRSLEEAFEWMIKVIKTESIDKYNGLTDTVLNALFKLYCTPQTLTLPEKRIYLKALVTGYESYLKKLYFLITGKEVTDKNGDTEHAALSNALYCMRLNRLQYSDKSIDQKFAQYVDLLVNLRNEENHQAKSLGAKEVQLGIHVVTTMLMYITFKNITELEMVEDKFVIKNINKLPKKYVIMEKAAMSQMVAEGTLEYSSKGSN</sequence>
<dbReference type="GO" id="GO:0003677">
    <property type="term" value="F:DNA binding"/>
    <property type="evidence" value="ECO:0007669"/>
    <property type="project" value="UniProtKB-KW"/>
</dbReference>
<dbReference type="RefSeq" id="WP_136011343.1">
    <property type="nucleotide sequence ID" value="NZ_SRYZ01000066.1"/>
</dbReference>
<name>A0A4S2AF29_9BACE</name>
<dbReference type="Pfam" id="PF04313">
    <property type="entry name" value="HSDR_N"/>
    <property type="match status" value="1"/>
</dbReference>
<keyword evidence="2" id="KW-0255">Endonuclease</keyword>
<dbReference type="SMART" id="SM00487">
    <property type="entry name" value="DEXDc"/>
    <property type="match status" value="1"/>
</dbReference>
<dbReference type="Gene3D" id="3.40.50.300">
    <property type="entry name" value="P-loop containing nucleotide triphosphate hydrolases"/>
    <property type="match status" value="2"/>
</dbReference>
<keyword evidence="2" id="KW-0540">Nuclease</keyword>
<protein>
    <submittedName>
        <fullName evidence="2">Type I restriction endonuclease subunit R</fullName>
    </submittedName>
</protein>
<keyword evidence="2" id="KW-0378">Hydrolase</keyword>
<dbReference type="InterPro" id="IPR007409">
    <property type="entry name" value="Restrct_endonuc_type1_HsdR_N"/>
</dbReference>
<proteinExistence type="predicted"/>
<accession>A0A4S2AF29</accession>
<dbReference type="Gene3D" id="3.90.1570.50">
    <property type="match status" value="1"/>
</dbReference>
<dbReference type="InterPro" id="IPR040980">
    <property type="entry name" value="SWI2_SNF2"/>
</dbReference>
<evidence type="ECO:0000259" key="1">
    <source>
        <dbReference type="PROSITE" id="PS51192"/>
    </source>
</evidence>
<reference evidence="2 3" key="1">
    <citation type="submission" date="2019-04" db="EMBL/GenBank/DDBJ databases">
        <title>Microbes associate with the intestines of laboratory mice.</title>
        <authorList>
            <person name="Navarre W."/>
            <person name="Wong E."/>
            <person name="Huang K."/>
            <person name="Tropini C."/>
            <person name="Ng K."/>
            <person name="Yu B."/>
        </authorList>
    </citation>
    <scope>NUCLEOTIDE SEQUENCE [LARGE SCALE GENOMIC DNA]</scope>
    <source>
        <strain evidence="2 3">NM69_E16B</strain>
    </source>
</reference>
<keyword evidence="3" id="KW-1185">Reference proteome</keyword>